<accession>A0A7S0HUB3</accession>
<gene>
    <name evidence="1" type="ORF">HPHI1048_LOCUS20939</name>
</gene>
<protein>
    <submittedName>
        <fullName evidence="1">Uncharacterized protein</fullName>
    </submittedName>
</protein>
<name>A0A7S0HUB3_9CRYP</name>
<evidence type="ECO:0000313" key="1">
    <source>
        <dbReference type="EMBL" id="CAD8503379.1"/>
    </source>
</evidence>
<dbReference type="EMBL" id="HBEO01030903">
    <property type="protein sequence ID" value="CAD8503379.1"/>
    <property type="molecule type" value="Transcribed_RNA"/>
</dbReference>
<proteinExistence type="predicted"/>
<organism evidence="1">
    <name type="scientific">Hanusia phi</name>
    <dbReference type="NCBI Taxonomy" id="3032"/>
    <lineage>
        <taxon>Eukaryota</taxon>
        <taxon>Cryptophyceae</taxon>
        <taxon>Pyrenomonadales</taxon>
        <taxon>Geminigeraceae</taxon>
        <taxon>Hanusia</taxon>
    </lineage>
</organism>
<reference evidence="1" key="1">
    <citation type="submission" date="2021-01" db="EMBL/GenBank/DDBJ databases">
        <authorList>
            <person name="Corre E."/>
            <person name="Pelletier E."/>
            <person name="Niang G."/>
            <person name="Scheremetjew M."/>
            <person name="Finn R."/>
            <person name="Kale V."/>
            <person name="Holt S."/>
            <person name="Cochrane G."/>
            <person name="Meng A."/>
            <person name="Brown T."/>
            <person name="Cohen L."/>
        </authorList>
    </citation>
    <scope>NUCLEOTIDE SEQUENCE</scope>
    <source>
        <strain evidence="1">CCMP325</strain>
    </source>
</reference>
<dbReference type="AlphaFoldDB" id="A0A7S0HUB3"/>
<sequence length="104" mass="12150">MWKDKLMQIMLFRDAMSDWFSNGEYDQQKVFQLQTGDFGPASASKVVEVENPVRPIRPIWTGCYALSEEEAHEMLRECNRIAGSTRMRRALFPEARIEFLEEST</sequence>